<dbReference type="GO" id="GO:0003700">
    <property type="term" value="F:DNA-binding transcription factor activity"/>
    <property type="evidence" value="ECO:0007669"/>
    <property type="project" value="InterPro"/>
</dbReference>
<feature type="domain" description="HTH lysR-type" evidence="5">
    <location>
        <begin position="3"/>
        <end position="60"/>
    </location>
</feature>
<name>A0A916U3M9_9BURK</name>
<sequence>MRHSLESLTMFAEAASLGSFSAAARKLGKQQSTVSEAIANLEIDLGLSLFDRSTRRPTLTEHGKAMLVHAQQIMEANDKMERAANRLAEGLESHLSLVVSDTYQVPLELVLGDFERRYPDLELECMVAEHTDVVALVQDGRAHLGLVAAQADYPPDIGFQSIAEHSSIGLYVGKQHALAAEPQLSTAALHRHRELRLNTYAGDVIQRRRGKAWSSSSYLLLMEMAELGFGWVELPSWIRRRFAADSLVELKGMGWPKSVQVDAVWSRRRGLGPAGSWLLETLVKTQDIAGAAEKNPAQ</sequence>
<dbReference type="AlphaFoldDB" id="A0A916U3M9"/>
<dbReference type="PROSITE" id="PS50931">
    <property type="entry name" value="HTH_LYSR"/>
    <property type="match status" value="1"/>
</dbReference>
<evidence type="ECO:0000256" key="1">
    <source>
        <dbReference type="ARBA" id="ARBA00009437"/>
    </source>
</evidence>
<dbReference type="InterPro" id="IPR005119">
    <property type="entry name" value="LysR_subst-bd"/>
</dbReference>
<dbReference type="Pfam" id="PF00126">
    <property type="entry name" value="HTH_1"/>
    <property type="match status" value="1"/>
</dbReference>
<evidence type="ECO:0000259" key="5">
    <source>
        <dbReference type="PROSITE" id="PS50931"/>
    </source>
</evidence>
<evidence type="ECO:0000256" key="4">
    <source>
        <dbReference type="ARBA" id="ARBA00023163"/>
    </source>
</evidence>
<dbReference type="PANTHER" id="PTHR30126">
    <property type="entry name" value="HTH-TYPE TRANSCRIPTIONAL REGULATOR"/>
    <property type="match status" value="1"/>
</dbReference>
<keyword evidence="2" id="KW-0805">Transcription regulation</keyword>
<dbReference type="PANTHER" id="PTHR30126:SF91">
    <property type="entry name" value="LYSR FAMILY TRANSCRIPTIONAL REGULATOR"/>
    <property type="match status" value="1"/>
</dbReference>
<dbReference type="InterPro" id="IPR000847">
    <property type="entry name" value="LysR_HTH_N"/>
</dbReference>
<dbReference type="SUPFAM" id="SSF53850">
    <property type="entry name" value="Periplasmic binding protein-like II"/>
    <property type="match status" value="1"/>
</dbReference>
<keyword evidence="4" id="KW-0804">Transcription</keyword>
<dbReference type="Gene3D" id="3.40.190.290">
    <property type="match status" value="1"/>
</dbReference>
<keyword evidence="3" id="KW-0238">DNA-binding</keyword>
<dbReference type="RefSeq" id="WP_188564217.1">
    <property type="nucleotide sequence ID" value="NZ_BMED01000001.1"/>
</dbReference>
<keyword evidence="7" id="KW-1185">Reference proteome</keyword>
<dbReference type="InterPro" id="IPR036388">
    <property type="entry name" value="WH-like_DNA-bd_sf"/>
</dbReference>
<reference evidence="6" key="1">
    <citation type="journal article" date="2014" name="Int. J. Syst. Evol. Microbiol.">
        <title>Complete genome sequence of Corynebacterium casei LMG S-19264T (=DSM 44701T), isolated from a smear-ripened cheese.</title>
        <authorList>
            <consortium name="US DOE Joint Genome Institute (JGI-PGF)"/>
            <person name="Walter F."/>
            <person name="Albersmeier A."/>
            <person name="Kalinowski J."/>
            <person name="Ruckert C."/>
        </authorList>
    </citation>
    <scope>NUCLEOTIDE SEQUENCE</scope>
    <source>
        <strain evidence="6">CGMCC 1.10998</strain>
    </source>
</reference>
<gene>
    <name evidence="6" type="ORF">GCM10011396_02910</name>
</gene>
<evidence type="ECO:0000256" key="3">
    <source>
        <dbReference type="ARBA" id="ARBA00023125"/>
    </source>
</evidence>
<evidence type="ECO:0000313" key="6">
    <source>
        <dbReference type="EMBL" id="GGC59409.1"/>
    </source>
</evidence>
<dbReference type="InterPro" id="IPR036390">
    <property type="entry name" value="WH_DNA-bd_sf"/>
</dbReference>
<dbReference type="Pfam" id="PF03466">
    <property type="entry name" value="LysR_substrate"/>
    <property type="match status" value="1"/>
</dbReference>
<dbReference type="PRINTS" id="PR00039">
    <property type="entry name" value="HTHLYSR"/>
</dbReference>
<dbReference type="SUPFAM" id="SSF46785">
    <property type="entry name" value="Winged helix' DNA-binding domain"/>
    <property type="match status" value="1"/>
</dbReference>
<dbReference type="CDD" id="cd05466">
    <property type="entry name" value="PBP2_LTTR_substrate"/>
    <property type="match status" value="1"/>
</dbReference>
<proteinExistence type="inferred from homology"/>
<dbReference type="EMBL" id="BMED01000001">
    <property type="protein sequence ID" value="GGC59409.1"/>
    <property type="molecule type" value="Genomic_DNA"/>
</dbReference>
<dbReference type="Proteomes" id="UP000637423">
    <property type="component" value="Unassembled WGS sequence"/>
</dbReference>
<reference evidence="6" key="2">
    <citation type="submission" date="2020-09" db="EMBL/GenBank/DDBJ databases">
        <authorList>
            <person name="Sun Q."/>
            <person name="Zhou Y."/>
        </authorList>
    </citation>
    <scope>NUCLEOTIDE SEQUENCE</scope>
    <source>
        <strain evidence="6">CGMCC 1.10998</strain>
    </source>
</reference>
<evidence type="ECO:0000256" key="2">
    <source>
        <dbReference type="ARBA" id="ARBA00023015"/>
    </source>
</evidence>
<comment type="similarity">
    <text evidence="1">Belongs to the LysR transcriptional regulatory family.</text>
</comment>
<comment type="caution">
    <text evidence="6">The sequence shown here is derived from an EMBL/GenBank/DDBJ whole genome shotgun (WGS) entry which is preliminary data.</text>
</comment>
<dbReference type="FunFam" id="1.10.10.10:FF:000001">
    <property type="entry name" value="LysR family transcriptional regulator"/>
    <property type="match status" value="1"/>
</dbReference>
<accession>A0A916U3M9</accession>
<dbReference type="Gene3D" id="1.10.10.10">
    <property type="entry name" value="Winged helix-like DNA-binding domain superfamily/Winged helix DNA-binding domain"/>
    <property type="match status" value="1"/>
</dbReference>
<evidence type="ECO:0000313" key="7">
    <source>
        <dbReference type="Proteomes" id="UP000637423"/>
    </source>
</evidence>
<dbReference type="GO" id="GO:0000976">
    <property type="term" value="F:transcription cis-regulatory region binding"/>
    <property type="evidence" value="ECO:0007669"/>
    <property type="project" value="TreeGrafter"/>
</dbReference>
<organism evidence="6 7">
    <name type="scientific">Undibacterium terreum</name>
    <dbReference type="NCBI Taxonomy" id="1224302"/>
    <lineage>
        <taxon>Bacteria</taxon>
        <taxon>Pseudomonadati</taxon>
        <taxon>Pseudomonadota</taxon>
        <taxon>Betaproteobacteria</taxon>
        <taxon>Burkholderiales</taxon>
        <taxon>Oxalobacteraceae</taxon>
        <taxon>Undibacterium</taxon>
    </lineage>
</organism>
<protein>
    <submittedName>
        <fullName evidence="6">LysR family transcriptional regulator</fullName>
    </submittedName>
</protein>